<comment type="function">
    <text evidence="7 10">Allows the formation of correctly charged Asn-tRNA(Asn) or Gln-tRNA(Gln) through the transamidation of misacylated Asp-tRNA(Asn) or Glu-tRNA(Gln) in organisms which lack either or both of asparaginyl-tRNA or glutaminyl-tRNA synthetases. The reaction takes place in the presence of glutamine and ATP through an activated phospho-Asp-tRNA(Asn) or phospho-Glu-tRNA(Gln).</text>
</comment>
<proteinExistence type="inferred from homology"/>
<organism evidence="12 13">
    <name type="scientific">Candidatus Yanofskybacteria bacterium RIFCSPHIGHO2_01_FULL_48_25b</name>
    <dbReference type="NCBI Taxonomy" id="1802672"/>
    <lineage>
        <taxon>Bacteria</taxon>
        <taxon>Candidatus Yanofskyibacteriota</taxon>
    </lineage>
</organism>
<keyword evidence="3 10" id="KW-0436">Ligase</keyword>
<evidence type="ECO:0000256" key="7">
    <source>
        <dbReference type="ARBA" id="ARBA00024799"/>
    </source>
</evidence>
<dbReference type="InterPro" id="IPR017958">
    <property type="entry name" value="Gln-tRNA_amidoTrfase_suB_CS"/>
</dbReference>
<dbReference type="NCBIfam" id="NF004014">
    <property type="entry name" value="PRK05477.1-4"/>
    <property type="match status" value="1"/>
</dbReference>
<dbReference type="HAMAP" id="MF_00121">
    <property type="entry name" value="GatB"/>
    <property type="match status" value="1"/>
</dbReference>
<comment type="catalytic activity">
    <reaction evidence="9 10">
        <text>L-glutamyl-tRNA(Gln) + L-glutamine + ATP + H2O = L-glutaminyl-tRNA(Gln) + L-glutamate + ADP + phosphate + H(+)</text>
        <dbReference type="Rhea" id="RHEA:17521"/>
        <dbReference type="Rhea" id="RHEA-COMP:9681"/>
        <dbReference type="Rhea" id="RHEA-COMP:9684"/>
        <dbReference type="ChEBI" id="CHEBI:15377"/>
        <dbReference type="ChEBI" id="CHEBI:15378"/>
        <dbReference type="ChEBI" id="CHEBI:29985"/>
        <dbReference type="ChEBI" id="CHEBI:30616"/>
        <dbReference type="ChEBI" id="CHEBI:43474"/>
        <dbReference type="ChEBI" id="CHEBI:58359"/>
        <dbReference type="ChEBI" id="CHEBI:78520"/>
        <dbReference type="ChEBI" id="CHEBI:78521"/>
        <dbReference type="ChEBI" id="CHEBI:456216"/>
    </reaction>
</comment>
<evidence type="ECO:0000256" key="9">
    <source>
        <dbReference type="ARBA" id="ARBA00047913"/>
    </source>
</evidence>
<dbReference type="Proteomes" id="UP000177605">
    <property type="component" value="Unassembled WGS sequence"/>
</dbReference>
<dbReference type="InterPro" id="IPR017959">
    <property type="entry name" value="Asn/Gln-tRNA_amidoTrfase_suB/E"/>
</dbReference>
<dbReference type="GO" id="GO:0050567">
    <property type="term" value="F:glutaminyl-tRNA synthase (glutamine-hydrolyzing) activity"/>
    <property type="evidence" value="ECO:0007669"/>
    <property type="project" value="UniProtKB-UniRule"/>
</dbReference>
<dbReference type="NCBIfam" id="NF004012">
    <property type="entry name" value="PRK05477.1-2"/>
    <property type="match status" value="1"/>
</dbReference>
<comment type="caution">
    <text evidence="12">The sequence shown here is derived from an EMBL/GenBank/DDBJ whole genome shotgun (WGS) entry which is preliminary data.</text>
</comment>
<evidence type="ECO:0000256" key="10">
    <source>
        <dbReference type="HAMAP-Rule" id="MF_00121"/>
    </source>
</evidence>
<evidence type="ECO:0000256" key="4">
    <source>
        <dbReference type="ARBA" id="ARBA00022741"/>
    </source>
</evidence>
<keyword evidence="6 10" id="KW-0648">Protein biosynthesis</keyword>
<dbReference type="GO" id="GO:0050566">
    <property type="term" value="F:asparaginyl-tRNA synthase (glutamine-hydrolyzing) activity"/>
    <property type="evidence" value="ECO:0007669"/>
    <property type="project" value="RHEA"/>
</dbReference>
<dbReference type="PANTHER" id="PTHR11659">
    <property type="entry name" value="GLUTAMYL-TRNA GLN AMIDOTRANSFERASE SUBUNIT B MITOCHONDRIAL AND PROKARYOTIC PET112-RELATED"/>
    <property type="match status" value="1"/>
</dbReference>
<name>A0A1F8EZ62_9BACT</name>
<evidence type="ECO:0000256" key="1">
    <source>
        <dbReference type="ARBA" id="ARBA00005306"/>
    </source>
</evidence>
<accession>A0A1F8EZ62</accession>
<evidence type="ECO:0000259" key="11">
    <source>
        <dbReference type="SMART" id="SM00845"/>
    </source>
</evidence>
<keyword evidence="5 10" id="KW-0067">ATP-binding</keyword>
<evidence type="ECO:0000256" key="2">
    <source>
        <dbReference type="ARBA" id="ARBA00011123"/>
    </source>
</evidence>
<dbReference type="Pfam" id="PF02637">
    <property type="entry name" value="GatB_Yqey"/>
    <property type="match status" value="1"/>
</dbReference>
<dbReference type="Gene3D" id="1.10.10.410">
    <property type="match status" value="1"/>
</dbReference>
<dbReference type="InterPro" id="IPR006075">
    <property type="entry name" value="Asn/Gln-tRNA_Trfase_suB/E_cat"/>
</dbReference>
<dbReference type="InterPro" id="IPR014746">
    <property type="entry name" value="Gln_synth/guanido_kin_cat_dom"/>
</dbReference>
<dbReference type="SUPFAM" id="SSF89095">
    <property type="entry name" value="GatB/YqeY motif"/>
    <property type="match status" value="1"/>
</dbReference>
<keyword evidence="4 10" id="KW-0547">Nucleotide-binding</keyword>
<dbReference type="Gene3D" id="1.10.150.380">
    <property type="entry name" value="GatB domain, N-terminal subdomain"/>
    <property type="match status" value="1"/>
</dbReference>
<evidence type="ECO:0000256" key="5">
    <source>
        <dbReference type="ARBA" id="ARBA00022840"/>
    </source>
</evidence>
<dbReference type="AlphaFoldDB" id="A0A1F8EZ62"/>
<dbReference type="SUPFAM" id="SSF55931">
    <property type="entry name" value="Glutamine synthetase/guanido kinase"/>
    <property type="match status" value="1"/>
</dbReference>
<dbReference type="InterPro" id="IPR023168">
    <property type="entry name" value="GatB_Yqey_C_2"/>
</dbReference>
<evidence type="ECO:0000313" key="12">
    <source>
        <dbReference type="EMBL" id="OGN06143.1"/>
    </source>
</evidence>
<evidence type="ECO:0000256" key="8">
    <source>
        <dbReference type="ARBA" id="ARBA00047380"/>
    </source>
</evidence>
<dbReference type="InterPro" id="IPR004413">
    <property type="entry name" value="GatB"/>
</dbReference>
<dbReference type="InterPro" id="IPR042114">
    <property type="entry name" value="GatB_C_1"/>
</dbReference>
<comment type="similarity">
    <text evidence="1 10">Belongs to the GatB/GatE family. GatB subfamily.</text>
</comment>
<comment type="subunit">
    <text evidence="2 10">Heterotrimer of A, B and C subunits.</text>
</comment>
<dbReference type="InterPro" id="IPR003789">
    <property type="entry name" value="Asn/Gln_tRNA_amidoTrase-B-like"/>
</dbReference>
<dbReference type="GO" id="GO:0006412">
    <property type="term" value="P:translation"/>
    <property type="evidence" value="ECO:0007669"/>
    <property type="project" value="UniProtKB-UniRule"/>
</dbReference>
<dbReference type="GO" id="GO:0005524">
    <property type="term" value="F:ATP binding"/>
    <property type="evidence" value="ECO:0007669"/>
    <property type="project" value="UniProtKB-KW"/>
</dbReference>
<evidence type="ECO:0000256" key="3">
    <source>
        <dbReference type="ARBA" id="ARBA00022598"/>
    </source>
</evidence>
<reference evidence="12 13" key="1">
    <citation type="journal article" date="2016" name="Nat. Commun.">
        <title>Thousands of microbial genomes shed light on interconnected biogeochemical processes in an aquifer system.</title>
        <authorList>
            <person name="Anantharaman K."/>
            <person name="Brown C.T."/>
            <person name="Hug L.A."/>
            <person name="Sharon I."/>
            <person name="Castelle C.J."/>
            <person name="Probst A.J."/>
            <person name="Thomas B.C."/>
            <person name="Singh A."/>
            <person name="Wilkins M.J."/>
            <person name="Karaoz U."/>
            <person name="Brodie E.L."/>
            <person name="Williams K.H."/>
            <person name="Hubbard S.S."/>
            <person name="Banfield J.F."/>
        </authorList>
    </citation>
    <scope>NUCLEOTIDE SEQUENCE [LARGE SCALE GENOMIC DNA]</scope>
</reference>
<gene>
    <name evidence="10" type="primary">gatB</name>
    <name evidence="12" type="ORF">A2669_02760</name>
</gene>
<dbReference type="EC" id="6.3.5.-" evidence="10"/>
<dbReference type="PROSITE" id="PS01234">
    <property type="entry name" value="GATB"/>
    <property type="match status" value="1"/>
</dbReference>
<dbReference type="Pfam" id="PF02934">
    <property type="entry name" value="GatB_N"/>
    <property type="match status" value="1"/>
</dbReference>
<evidence type="ECO:0000313" key="13">
    <source>
        <dbReference type="Proteomes" id="UP000177605"/>
    </source>
</evidence>
<sequence>MNRKAVIGLEIHAALNTKTKMFCDSLNDPDEKRPNQNICPICMGHPGTLPAINAEAVRKVILTGLALNCSIAEDTFFERKNYFYPDLPKGYQISQYQKPLCQEGFLEIESPSTGSGFKRIRITRIHLEEDAGRLYHAGDGSLVDYNRAGVPLMELVTEPDFENGAEVRAFAEEYQMILRYTDASDADMEKGLLRVEVNISLTNPDGTYGTKVEIKNLNSISAAAASVDFEIKRQKEILEKGDKVEAETRGWDGAKQITFSQRLKEEAHDYRYFPEPDLPPIHISASRLSEDDPFVLDEIKARLPELPQQKRERFKKQYELPDSDIEIFVADKSLGNYFEHVASELLSFDKLDHLEKPGEEHRVRLFKLAANYLITELKKHRITAGSAETKIPPESFADLIVRIFHKQVSSSGAQTIIEEMFNSGKSPEEIIKEKDLGQVSDTGELESVITRVILDNPKAAADFKAGKEASLKFLIGMVMRESKGRANPQVVEVMIRERIK</sequence>
<protein>
    <recommendedName>
        <fullName evidence="10">Aspartyl/glutamyl-tRNA(Asn/Gln) amidotransferase subunit B</fullName>
        <shortName evidence="10">Asp/Glu-ADT subunit B</shortName>
        <ecNumber evidence="10">6.3.5.-</ecNumber>
    </recommendedName>
</protein>
<dbReference type="FunFam" id="1.10.10.410:FF:000001">
    <property type="entry name" value="Aspartyl/glutamyl-tRNA(Asn/Gln) amidotransferase subunit B"/>
    <property type="match status" value="1"/>
</dbReference>
<dbReference type="InterPro" id="IPR018027">
    <property type="entry name" value="Asn/Gln_amidotransferase"/>
</dbReference>
<dbReference type="EMBL" id="MGJM01000016">
    <property type="protein sequence ID" value="OGN06143.1"/>
    <property type="molecule type" value="Genomic_DNA"/>
</dbReference>
<dbReference type="SMART" id="SM00845">
    <property type="entry name" value="GatB_Yqey"/>
    <property type="match status" value="1"/>
</dbReference>
<dbReference type="NCBIfam" id="TIGR00133">
    <property type="entry name" value="gatB"/>
    <property type="match status" value="1"/>
</dbReference>
<feature type="domain" description="Asn/Gln amidotransferase" evidence="11">
    <location>
        <begin position="336"/>
        <end position="499"/>
    </location>
</feature>
<evidence type="ECO:0000256" key="6">
    <source>
        <dbReference type="ARBA" id="ARBA00022917"/>
    </source>
</evidence>
<comment type="catalytic activity">
    <reaction evidence="8 10">
        <text>L-aspartyl-tRNA(Asn) + L-glutamine + ATP + H2O = L-asparaginyl-tRNA(Asn) + L-glutamate + ADP + phosphate + 2 H(+)</text>
        <dbReference type="Rhea" id="RHEA:14513"/>
        <dbReference type="Rhea" id="RHEA-COMP:9674"/>
        <dbReference type="Rhea" id="RHEA-COMP:9677"/>
        <dbReference type="ChEBI" id="CHEBI:15377"/>
        <dbReference type="ChEBI" id="CHEBI:15378"/>
        <dbReference type="ChEBI" id="CHEBI:29985"/>
        <dbReference type="ChEBI" id="CHEBI:30616"/>
        <dbReference type="ChEBI" id="CHEBI:43474"/>
        <dbReference type="ChEBI" id="CHEBI:58359"/>
        <dbReference type="ChEBI" id="CHEBI:78515"/>
        <dbReference type="ChEBI" id="CHEBI:78516"/>
        <dbReference type="ChEBI" id="CHEBI:456216"/>
    </reaction>
</comment>